<dbReference type="EMBL" id="JGDB01000234">
    <property type="protein sequence ID" value="EXY89630.1"/>
    <property type="molecule type" value="Genomic_DNA"/>
</dbReference>
<comment type="caution">
    <text evidence="1">The sequence shown here is derived from an EMBL/GenBank/DDBJ whole genome shotgun (WGS) entry which is preliminary data.</text>
</comment>
<gene>
    <name evidence="1" type="ORF">M125_3696</name>
</gene>
<evidence type="ECO:0000313" key="2">
    <source>
        <dbReference type="Proteomes" id="UP000020773"/>
    </source>
</evidence>
<proteinExistence type="predicted"/>
<name>A0A015XAD5_BACFG</name>
<dbReference type="Proteomes" id="UP000020773">
    <property type="component" value="Unassembled WGS sequence"/>
</dbReference>
<sequence>MRFCAYICRKLTGFNAGCFLDSKGLVSEKPEMETKGQETVHLRN</sequence>
<reference evidence="1 2" key="1">
    <citation type="submission" date="2014-02" db="EMBL/GenBank/DDBJ databases">
        <authorList>
            <person name="Sears C."/>
            <person name="Carroll K."/>
            <person name="Sack B.R."/>
            <person name="Qadri F."/>
            <person name="Myers L.L."/>
            <person name="Chung G.-T."/>
            <person name="Escheverria P."/>
            <person name="Fraser C.M."/>
            <person name="Sadzewicz L."/>
            <person name="Shefchek K.A."/>
            <person name="Tallon L."/>
            <person name="Das S.P."/>
            <person name="Daugherty S."/>
            <person name="Mongodin E.F."/>
        </authorList>
    </citation>
    <scope>NUCLEOTIDE SEQUENCE [LARGE SCALE GENOMIC DNA]</scope>
    <source>
        <strain evidence="2">3998T(B)3</strain>
    </source>
</reference>
<accession>A0A015XAD5</accession>
<dbReference type="AlphaFoldDB" id="A0A015XAD5"/>
<organism evidence="1 2">
    <name type="scientific">Bacteroides fragilis str. 3998T(B)3</name>
    <dbReference type="NCBI Taxonomy" id="1339316"/>
    <lineage>
        <taxon>Bacteria</taxon>
        <taxon>Pseudomonadati</taxon>
        <taxon>Bacteroidota</taxon>
        <taxon>Bacteroidia</taxon>
        <taxon>Bacteroidales</taxon>
        <taxon>Bacteroidaceae</taxon>
        <taxon>Bacteroides</taxon>
    </lineage>
</organism>
<evidence type="ECO:0000313" key="1">
    <source>
        <dbReference type="EMBL" id="EXY89630.1"/>
    </source>
</evidence>
<protein>
    <submittedName>
        <fullName evidence="1">Uncharacterized protein</fullName>
    </submittedName>
</protein>